<dbReference type="PANTHER" id="PTHR43140:SF1">
    <property type="entry name" value="TYPE I RESTRICTION ENZYME ECOKI SPECIFICITY SUBUNIT"/>
    <property type="match status" value="1"/>
</dbReference>
<evidence type="ECO:0008006" key="6">
    <source>
        <dbReference type="Google" id="ProtNLM"/>
    </source>
</evidence>
<evidence type="ECO:0000256" key="3">
    <source>
        <dbReference type="SAM" id="MobiDB-lite"/>
    </source>
</evidence>
<dbReference type="InterPro" id="IPR044946">
    <property type="entry name" value="Restrct_endonuc_typeI_TRD_sf"/>
</dbReference>
<dbReference type="Gene3D" id="3.90.220.20">
    <property type="entry name" value="DNA methylase specificity domains"/>
    <property type="match status" value="2"/>
</dbReference>
<dbReference type="Proteomes" id="UP001595974">
    <property type="component" value="Unassembled WGS sequence"/>
</dbReference>
<organism evidence="4 5">
    <name type="scientific">Thauera sinica</name>
    <dbReference type="NCBI Taxonomy" id="2665146"/>
    <lineage>
        <taxon>Bacteria</taxon>
        <taxon>Pseudomonadati</taxon>
        <taxon>Pseudomonadota</taxon>
        <taxon>Betaproteobacteria</taxon>
        <taxon>Rhodocyclales</taxon>
        <taxon>Zoogloeaceae</taxon>
        <taxon>Thauera</taxon>
    </lineage>
</organism>
<evidence type="ECO:0000313" key="5">
    <source>
        <dbReference type="Proteomes" id="UP001595974"/>
    </source>
</evidence>
<evidence type="ECO:0000256" key="1">
    <source>
        <dbReference type="ARBA" id="ARBA00022747"/>
    </source>
</evidence>
<dbReference type="EMBL" id="JBHSOG010000098">
    <property type="protein sequence ID" value="MFC5771700.1"/>
    <property type="molecule type" value="Genomic_DNA"/>
</dbReference>
<dbReference type="PANTHER" id="PTHR43140">
    <property type="entry name" value="TYPE-1 RESTRICTION ENZYME ECOKI SPECIFICITY PROTEIN"/>
    <property type="match status" value="1"/>
</dbReference>
<keyword evidence="5" id="KW-1185">Reference proteome</keyword>
<comment type="caution">
    <text evidence="4">The sequence shown here is derived from an EMBL/GenBank/DDBJ whole genome shotgun (WGS) entry which is preliminary data.</text>
</comment>
<dbReference type="InterPro" id="IPR051212">
    <property type="entry name" value="Type-I_RE_S_subunit"/>
</dbReference>
<gene>
    <name evidence="4" type="ORF">ACFPTN_20165</name>
</gene>
<evidence type="ECO:0000256" key="2">
    <source>
        <dbReference type="ARBA" id="ARBA00023125"/>
    </source>
</evidence>
<sequence length="622" mass="67884">MNRLQPEGWATTPLSAITSDAAQRIPDADESFIYIDIGSIDRATKTISEPQKLNGKDAPSRARKWVRTGDTLVSMTRPNLNAVALVPAALDGQIASTGFDVLRPLDGIDPRWLGYMVRTDDFIETMSELVQGALYPAVRSKDVRAYLAPIAPAAEQTRIADQLDTLLARVNACNGHLDAIPGILKRFRQAVLNAAAGEDFLSATPDAPFRVVGLSEVLLEPLRNGKSVRDGNGMSVLRLTSLKSSGIDLKETKAGDWSNVADTTRFLIHNGDYLVSRGNGSKELVGRGGLVSECKEAIAFPDTMIRIRPDHAELLPEYLKHVWASQFVREQIERSAKTTAGIWKVSQPDLENVRLPLPEVSAQREIVRQVDALLRLADRIESRCATLRNCAQRLTPQVLAKAFRGELVEQDPQDEPASVLLQRLAASQPTQASASRGRPRSRPKAQPSAPERPPIDWRSLSNDAWAAPADPEGQATAVWLTAVLRAWREPIPERTARLASLLCQQPRLFTTVLSEGKAELWSRLVGDEAKPLPANVARFQPSTNSHWGRAIKNMRVRGDLIEAGAGDEVTWTLGPGAASIETAGWPDGRAGFVVAHLRAHGVESILPSLEPAVLEFVDVRAA</sequence>
<reference evidence="5" key="1">
    <citation type="journal article" date="2019" name="Int. J. Syst. Evol. Microbiol.">
        <title>The Global Catalogue of Microorganisms (GCM) 10K type strain sequencing project: providing services to taxonomists for standard genome sequencing and annotation.</title>
        <authorList>
            <consortium name="The Broad Institute Genomics Platform"/>
            <consortium name="The Broad Institute Genome Sequencing Center for Infectious Disease"/>
            <person name="Wu L."/>
            <person name="Ma J."/>
        </authorList>
    </citation>
    <scope>NUCLEOTIDE SEQUENCE [LARGE SCALE GENOMIC DNA]</scope>
    <source>
        <strain evidence="5">SHR3</strain>
    </source>
</reference>
<dbReference type="RefSeq" id="WP_096450965.1">
    <property type="nucleotide sequence ID" value="NZ_JBHSOG010000098.1"/>
</dbReference>
<name>A0ABW1AWZ2_9RHOO</name>
<proteinExistence type="predicted"/>
<keyword evidence="1" id="KW-0680">Restriction system</keyword>
<evidence type="ECO:0000313" key="4">
    <source>
        <dbReference type="EMBL" id="MFC5771700.1"/>
    </source>
</evidence>
<protein>
    <recommendedName>
        <fullName evidence="6">Type I restriction modification DNA specificity domain-containing protein</fullName>
    </recommendedName>
</protein>
<dbReference type="SUPFAM" id="SSF116734">
    <property type="entry name" value="DNA methylase specificity domain"/>
    <property type="match status" value="2"/>
</dbReference>
<feature type="region of interest" description="Disordered" evidence="3">
    <location>
        <begin position="426"/>
        <end position="458"/>
    </location>
</feature>
<keyword evidence="2" id="KW-0238">DNA-binding</keyword>
<accession>A0ABW1AWZ2</accession>
<dbReference type="CDD" id="cd17261">
    <property type="entry name" value="RMtype1_S_EcoKI-TRD2-CR2_like"/>
    <property type="match status" value="1"/>
</dbReference>